<proteinExistence type="predicted"/>
<dbReference type="InterPro" id="IPR026960">
    <property type="entry name" value="RVT-Znf"/>
</dbReference>
<dbReference type="PANTHER" id="PTHR36617">
    <property type="entry name" value="PROTEIN, PUTATIVE-RELATED"/>
    <property type="match status" value="1"/>
</dbReference>
<comment type="caution">
    <text evidence="2">The sequence shown here is derived from an EMBL/GenBank/DDBJ whole genome shotgun (WGS) entry which is preliminary data.</text>
</comment>
<dbReference type="AlphaFoldDB" id="A0AAE0AXV0"/>
<accession>A0AAE0AXV0</accession>
<dbReference type="Pfam" id="PF13966">
    <property type="entry name" value="zf-RVT"/>
    <property type="match status" value="1"/>
</dbReference>
<name>A0AAE0AXV0_9ROSI</name>
<reference evidence="2" key="1">
    <citation type="journal article" date="2023" name="Plant J.">
        <title>Genome sequences and population genomics provide insights into the demographic history, inbreeding, and mutation load of two 'living fossil' tree species of Dipteronia.</title>
        <authorList>
            <person name="Feng Y."/>
            <person name="Comes H.P."/>
            <person name="Chen J."/>
            <person name="Zhu S."/>
            <person name="Lu R."/>
            <person name="Zhang X."/>
            <person name="Li P."/>
            <person name="Qiu J."/>
            <person name="Olsen K.M."/>
            <person name="Qiu Y."/>
        </authorList>
    </citation>
    <scope>NUCLEOTIDE SEQUENCE</scope>
    <source>
        <strain evidence="2">NBL</strain>
    </source>
</reference>
<dbReference type="EMBL" id="JANJYJ010000002">
    <property type="protein sequence ID" value="KAK3226112.1"/>
    <property type="molecule type" value="Genomic_DNA"/>
</dbReference>
<evidence type="ECO:0000259" key="1">
    <source>
        <dbReference type="Pfam" id="PF13966"/>
    </source>
</evidence>
<evidence type="ECO:0000313" key="3">
    <source>
        <dbReference type="Proteomes" id="UP001281410"/>
    </source>
</evidence>
<dbReference type="Proteomes" id="UP001281410">
    <property type="component" value="Unassembled WGS sequence"/>
</dbReference>
<evidence type="ECO:0000313" key="2">
    <source>
        <dbReference type="EMBL" id="KAK3226112.1"/>
    </source>
</evidence>
<gene>
    <name evidence="2" type="ORF">Dsin_005974</name>
</gene>
<protein>
    <recommendedName>
        <fullName evidence="1">Reverse transcriptase zinc-binding domain-containing protein</fullName>
    </recommendedName>
</protein>
<organism evidence="2 3">
    <name type="scientific">Dipteronia sinensis</name>
    <dbReference type="NCBI Taxonomy" id="43782"/>
    <lineage>
        <taxon>Eukaryota</taxon>
        <taxon>Viridiplantae</taxon>
        <taxon>Streptophyta</taxon>
        <taxon>Embryophyta</taxon>
        <taxon>Tracheophyta</taxon>
        <taxon>Spermatophyta</taxon>
        <taxon>Magnoliopsida</taxon>
        <taxon>eudicotyledons</taxon>
        <taxon>Gunneridae</taxon>
        <taxon>Pentapetalae</taxon>
        <taxon>rosids</taxon>
        <taxon>malvids</taxon>
        <taxon>Sapindales</taxon>
        <taxon>Sapindaceae</taxon>
        <taxon>Hippocastanoideae</taxon>
        <taxon>Acereae</taxon>
        <taxon>Dipteronia</taxon>
    </lineage>
</organism>
<feature type="domain" description="Reverse transcriptase zinc-binding" evidence="1">
    <location>
        <begin position="86"/>
        <end position="179"/>
    </location>
</feature>
<dbReference type="PANTHER" id="PTHR36617:SF15">
    <property type="entry name" value="REVERSE TRANSCRIPTASE ZINC-BINDING DOMAIN-CONTAINING PROTEIN"/>
    <property type="match status" value="1"/>
</dbReference>
<keyword evidence="3" id="KW-1185">Reference proteome</keyword>
<sequence>MGDGEQIKVFEDPWLTRPFSFKPVARVTNENLLVAGLLDDSGQQWNIEILNQVFLEVDKEAILKIPLSYKRKPDKLIWHYDKRGIYRVKSGYQVALRNKVRDLSSGSSVDSGWWIALWNLNIPPKVRIFVWRVCNNAIPSLTNLVRRKIVDDLMCLRCEKAEESVEHALLWCRKAKEIWSKSIFWCLISNLKGLNSQDMLRFVFSKTRRDDLAFFCVVIWCLLSGT</sequence>